<protein>
    <submittedName>
        <fullName evidence="1">Uncharacterized protein</fullName>
    </submittedName>
</protein>
<accession>A0A067Q569</accession>
<keyword evidence="2" id="KW-1185">Reference proteome</keyword>
<evidence type="ECO:0000313" key="2">
    <source>
        <dbReference type="Proteomes" id="UP000027265"/>
    </source>
</evidence>
<gene>
    <name evidence="1" type="ORF">JAAARDRAFT_675099</name>
</gene>
<proteinExistence type="predicted"/>
<reference evidence="2" key="1">
    <citation type="journal article" date="2014" name="Proc. Natl. Acad. Sci. U.S.A.">
        <title>Extensive sampling of basidiomycete genomes demonstrates inadequacy of the white-rot/brown-rot paradigm for wood decay fungi.</title>
        <authorList>
            <person name="Riley R."/>
            <person name="Salamov A.A."/>
            <person name="Brown D.W."/>
            <person name="Nagy L.G."/>
            <person name="Floudas D."/>
            <person name="Held B.W."/>
            <person name="Levasseur A."/>
            <person name="Lombard V."/>
            <person name="Morin E."/>
            <person name="Otillar R."/>
            <person name="Lindquist E.A."/>
            <person name="Sun H."/>
            <person name="LaButti K.M."/>
            <person name="Schmutz J."/>
            <person name="Jabbour D."/>
            <person name="Luo H."/>
            <person name="Baker S.E."/>
            <person name="Pisabarro A.G."/>
            <person name="Walton J.D."/>
            <person name="Blanchette R.A."/>
            <person name="Henrissat B."/>
            <person name="Martin F."/>
            <person name="Cullen D."/>
            <person name="Hibbett D.S."/>
            <person name="Grigoriev I.V."/>
        </authorList>
    </citation>
    <scope>NUCLEOTIDE SEQUENCE [LARGE SCALE GENOMIC DNA]</scope>
    <source>
        <strain evidence="2">MUCL 33604</strain>
    </source>
</reference>
<dbReference type="EMBL" id="KL197717">
    <property type="protein sequence ID" value="KDQ58632.1"/>
    <property type="molecule type" value="Genomic_DNA"/>
</dbReference>
<dbReference type="Proteomes" id="UP000027265">
    <property type="component" value="Unassembled WGS sequence"/>
</dbReference>
<dbReference type="AlphaFoldDB" id="A0A067Q569"/>
<organism evidence="1 2">
    <name type="scientific">Jaapia argillacea MUCL 33604</name>
    <dbReference type="NCBI Taxonomy" id="933084"/>
    <lineage>
        <taxon>Eukaryota</taxon>
        <taxon>Fungi</taxon>
        <taxon>Dikarya</taxon>
        <taxon>Basidiomycota</taxon>
        <taxon>Agaricomycotina</taxon>
        <taxon>Agaricomycetes</taxon>
        <taxon>Agaricomycetidae</taxon>
        <taxon>Jaapiales</taxon>
        <taxon>Jaapiaceae</taxon>
        <taxon>Jaapia</taxon>
    </lineage>
</organism>
<evidence type="ECO:0000313" key="1">
    <source>
        <dbReference type="EMBL" id="KDQ58632.1"/>
    </source>
</evidence>
<name>A0A067Q569_9AGAM</name>
<sequence length="139" mass="16384">MGGRSRSVLGVIRLRLLDWLRLRRLAVRRRLSRILRRRLSRIRHRLPNPLSVVLRQSTQHLPNHLLPLNRTLDRLVLLTLLTLLLDRDPVHRPNQDLALQPNRFLPPPPRDRVHQRRDLGYHLLHLFIPGRGLVSIGNT</sequence>
<dbReference type="InParanoid" id="A0A067Q569"/>
<dbReference type="HOGENOM" id="CLU_1845397_0_0_1"/>